<dbReference type="GO" id="GO:0005840">
    <property type="term" value="C:ribosome"/>
    <property type="evidence" value="ECO:0007669"/>
    <property type="project" value="UniProtKB-KW"/>
</dbReference>
<evidence type="ECO:0000256" key="4">
    <source>
        <dbReference type="ARBA" id="ARBA00022884"/>
    </source>
</evidence>
<dbReference type="NCBIfam" id="TIGR01079">
    <property type="entry name" value="rplX_bact"/>
    <property type="match status" value="1"/>
</dbReference>
<dbReference type="SUPFAM" id="SSF50104">
    <property type="entry name" value="Translation proteins SH3-like domain"/>
    <property type="match status" value="1"/>
</dbReference>
<dbReference type="PANTHER" id="PTHR12903">
    <property type="entry name" value="MITOCHONDRIAL RIBOSOMAL PROTEIN L24"/>
    <property type="match status" value="1"/>
</dbReference>
<dbReference type="Gene3D" id="2.30.30.30">
    <property type="match status" value="1"/>
</dbReference>
<dbReference type="InterPro" id="IPR003256">
    <property type="entry name" value="Ribosomal_uL24"/>
</dbReference>
<organism evidence="12 13">
    <name type="scientific">Micromonospora rhizosphaerae</name>
    <dbReference type="NCBI Taxonomy" id="568872"/>
    <lineage>
        <taxon>Bacteria</taxon>
        <taxon>Bacillati</taxon>
        <taxon>Actinomycetota</taxon>
        <taxon>Actinomycetes</taxon>
        <taxon>Micromonosporales</taxon>
        <taxon>Micromonosporaceae</taxon>
        <taxon>Micromonospora</taxon>
    </lineage>
</organism>
<dbReference type="InterPro" id="IPR005825">
    <property type="entry name" value="Ribosomal_uL24_CS"/>
</dbReference>
<keyword evidence="5 9" id="KW-0689">Ribosomal protein</keyword>
<evidence type="ECO:0000256" key="1">
    <source>
        <dbReference type="ARBA" id="ARBA00004072"/>
    </source>
</evidence>
<comment type="function">
    <text evidence="8 9">One of the proteins that surrounds the polypeptide exit tunnel on the outside of the subunit.</text>
</comment>
<dbReference type="GO" id="GO:0019843">
    <property type="term" value="F:rRNA binding"/>
    <property type="evidence" value="ECO:0007669"/>
    <property type="project" value="UniProtKB-UniRule"/>
</dbReference>
<sequence>MTVKVKKGDTVVVIAGKDKGAKGKVIAAYPRQDKVLVEGVNRVKKHTRISTTQRGAKTGGIVTQEAPIHVSNVQVLDSDGKPTRVGYRVDENGQKVRIARSTGKDL</sequence>
<dbReference type="GO" id="GO:0006412">
    <property type="term" value="P:translation"/>
    <property type="evidence" value="ECO:0007669"/>
    <property type="project" value="UniProtKB-UniRule"/>
</dbReference>
<evidence type="ECO:0000256" key="10">
    <source>
        <dbReference type="RuleBase" id="RU003477"/>
    </source>
</evidence>
<proteinExistence type="inferred from homology"/>
<name>A0A1C6R8X0_9ACTN</name>
<evidence type="ECO:0000256" key="9">
    <source>
        <dbReference type="HAMAP-Rule" id="MF_01326"/>
    </source>
</evidence>
<dbReference type="InterPro" id="IPR014722">
    <property type="entry name" value="Rib_uL2_dom2"/>
</dbReference>
<dbReference type="FunFam" id="2.30.30.30:FF:000004">
    <property type="entry name" value="50S ribosomal protein L24"/>
    <property type="match status" value="1"/>
</dbReference>
<evidence type="ECO:0000256" key="5">
    <source>
        <dbReference type="ARBA" id="ARBA00022980"/>
    </source>
</evidence>
<dbReference type="InterPro" id="IPR041988">
    <property type="entry name" value="Ribosomal_uL24_KOW"/>
</dbReference>
<evidence type="ECO:0000313" key="13">
    <source>
        <dbReference type="Proteomes" id="UP000199413"/>
    </source>
</evidence>
<dbReference type="Proteomes" id="UP000199413">
    <property type="component" value="Unassembled WGS sequence"/>
</dbReference>
<reference evidence="13" key="1">
    <citation type="submission" date="2016-06" db="EMBL/GenBank/DDBJ databases">
        <authorList>
            <person name="Varghese N."/>
            <person name="Submissions Spin"/>
        </authorList>
    </citation>
    <scope>NUCLEOTIDE SEQUENCE [LARGE SCALE GENOMIC DNA]</scope>
    <source>
        <strain evidence="13">DSM 45431</strain>
    </source>
</reference>
<evidence type="ECO:0000256" key="3">
    <source>
        <dbReference type="ARBA" id="ARBA00022730"/>
    </source>
</evidence>
<dbReference type="HAMAP" id="MF_01326_B">
    <property type="entry name" value="Ribosomal_uL24_B"/>
    <property type="match status" value="1"/>
</dbReference>
<evidence type="ECO:0000313" key="12">
    <source>
        <dbReference type="EMBL" id="SCL13387.1"/>
    </source>
</evidence>
<dbReference type="InterPro" id="IPR005824">
    <property type="entry name" value="KOW"/>
</dbReference>
<protein>
    <recommendedName>
        <fullName evidence="7 9">Large ribosomal subunit protein uL24</fullName>
    </recommendedName>
</protein>
<evidence type="ECO:0000256" key="7">
    <source>
        <dbReference type="ARBA" id="ARBA00035206"/>
    </source>
</evidence>
<keyword evidence="6 9" id="KW-0687">Ribonucleoprotein</keyword>
<feature type="domain" description="KOW" evidence="11">
    <location>
        <begin position="4"/>
        <end position="31"/>
    </location>
</feature>
<keyword evidence="3 9" id="KW-0699">rRNA-binding</keyword>
<keyword evidence="4 9" id="KW-0694">RNA-binding</keyword>
<keyword evidence="13" id="KW-1185">Reference proteome</keyword>
<evidence type="ECO:0000256" key="8">
    <source>
        <dbReference type="ARBA" id="ARBA00058688"/>
    </source>
</evidence>
<gene>
    <name evidence="9" type="primary">rplX</name>
    <name evidence="12" type="ORF">GA0070624_0110</name>
</gene>
<comment type="function">
    <text evidence="1 9">One of two assembly initiator proteins, it binds directly to the 5'-end of the 23S rRNA, where it nucleates assembly of the 50S subunit.</text>
</comment>
<dbReference type="PROSITE" id="PS01108">
    <property type="entry name" value="RIBOSOMAL_L24"/>
    <property type="match status" value="1"/>
</dbReference>
<evidence type="ECO:0000259" key="11">
    <source>
        <dbReference type="SMART" id="SM00739"/>
    </source>
</evidence>
<dbReference type="GO" id="GO:0003735">
    <property type="term" value="F:structural constituent of ribosome"/>
    <property type="evidence" value="ECO:0007669"/>
    <property type="project" value="InterPro"/>
</dbReference>
<dbReference type="GO" id="GO:1990904">
    <property type="term" value="C:ribonucleoprotein complex"/>
    <property type="evidence" value="ECO:0007669"/>
    <property type="project" value="UniProtKB-KW"/>
</dbReference>
<dbReference type="SMART" id="SM00739">
    <property type="entry name" value="KOW"/>
    <property type="match status" value="1"/>
</dbReference>
<dbReference type="InterPro" id="IPR057264">
    <property type="entry name" value="Ribosomal_uL24_C"/>
</dbReference>
<dbReference type="AlphaFoldDB" id="A0A1C6R8X0"/>
<dbReference type="EMBL" id="FMHV01000002">
    <property type="protein sequence ID" value="SCL13387.1"/>
    <property type="molecule type" value="Genomic_DNA"/>
</dbReference>
<dbReference type="Pfam" id="PF17136">
    <property type="entry name" value="ribosomal_L24"/>
    <property type="match status" value="1"/>
</dbReference>
<dbReference type="CDD" id="cd06089">
    <property type="entry name" value="KOW_RPL26"/>
    <property type="match status" value="1"/>
</dbReference>
<accession>A0A1C6R8X0</accession>
<evidence type="ECO:0000256" key="2">
    <source>
        <dbReference type="ARBA" id="ARBA00010618"/>
    </source>
</evidence>
<comment type="subunit">
    <text evidence="9">Part of the 50S ribosomal subunit.</text>
</comment>
<dbReference type="STRING" id="568872.GA0070624_0110"/>
<dbReference type="Pfam" id="PF00467">
    <property type="entry name" value="KOW"/>
    <property type="match status" value="1"/>
</dbReference>
<dbReference type="InterPro" id="IPR008991">
    <property type="entry name" value="Translation_prot_SH3-like_sf"/>
</dbReference>
<comment type="similarity">
    <text evidence="2 9 10">Belongs to the universal ribosomal protein uL24 family.</text>
</comment>
<evidence type="ECO:0000256" key="6">
    <source>
        <dbReference type="ARBA" id="ARBA00023274"/>
    </source>
</evidence>
<dbReference type="RefSeq" id="WP_176731541.1">
    <property type="nucleotide sequence ID" value="NZ_FMHV01000002.1"/>
</dbReference>